<sequence>MEQLNFTMVESNTSSSPEYQPDVVPAVLLSICFLLGVPGNIAVVLLRPNWQHLSSLSQSLMLNLAFSDLLCLLTLPVWIYMLLYSWTLGLEACKVVIYLVYCSVYGSQLAVTMLGIQRYLVVVRLKKFLHLGRKRLLVLLWLVAALLSIPALVFQELYRYQNWSECVRIYSADPPRMAALLTESVAGFISLFVVAFAYIQVRRKVNQAAFFNNPQTNRLVTSIIVTSFVLWVPYHTVNVLSVVAISLNIRSLWNFFHKTWGIVVAVTFVNSCLNPLLYAFASYKMRQTTTTNNAAAVTTDEELQE</sequence>
<keyword evidence="2" id="KW-1003">Cell membrane</keyword>
<feature type="transmembrane region" description="Helical" evidence="10">
    <location>
        <begin position="259"/>
        <end position="281"/>
    </location>
</feature>
<keyword evidence="5" id="KW-0297">G-protein coupled receptor</keyword>
<dbReference type="OMA" id="VEQQHWT"/>
<reference evidence="12" key="3">
    <citation type="submission" date="2025-09" db="UniProtKB">
        <authorList>
            <consortium name="Ensembl"/>
        </authorList>
    </citation>
    <scope>IDENTIFICATION</scope>
</reference>
<evidence type="ECO:0000256" key="8">
    <source>
        <dbReference type="ARBA" id="ARBA00023180"/>
    </source>
</evidence>
<proteinExistence type="predicted"/>
<dbReference type="GO" id="GO:0060326">
    <property type="term" value="P:cell chemotaxis"/>
    <property type="evidence" value="ECO:0007669"/>
    <property type="project" value="TreeGrafter"/>
</dbReference>
<dbReference type="Gene3D" id="1.20.1070.10">
    <property type="entry name" value="Rhodopsin 7-helix transmembrane proteins"/>
    <property type="match status" value="1"/>
</dbReference>
<keyword evidence="9" id="KW-0807">Transducer</keyword>
<dbReference type="PRINTS" id="PR00237">
    <property type="entry name" value="GPCRRHODOPSN"/>
</dbReference>
<evidence type="ECO:0000256" key="5">
    <source>
        <dbReference type="ARBA" id="ARBA00023040"/>
    </source>
</evidence>
<organism evidence="12 13">
    <name type="scientific">Amphiprion percula</name>
    <name type="common">Orange clownfish</name>
    <name type="synonym">Lutjanus percula</name>
    <dbReference type="NCBI Taxonomy" id="161767"/>
    <lineage>
        <taxon>Eukaryota</taxon>
        <taxon>Metazoa</taxon>
        <taxon>Chordata</taxon>
        <taxon>Craniata</taxon>
        <taxon>Vertebrata</taxon>
        <taxon>Euteleostomi</taxon>
        <taxon>Actinopterygii</taxon>
        <taxon>Neopterygii</taxon>
        <taxon>Teleostei</taxon>
        <taxon>Neoteleostei</taxon>
        <taxon>Acanthomorphata</taxon>
        <taxon>Ovalentaria</taxon>
        <taxon>Pomacentridae</taxon>
        <taxon>Amphiprion</taxon>
    </lineage>
</organism>
<feature type="transmembrane region" description="Helical" evidence="10">
    <location>
        <begin position="219"/>
        <end position="247"/>
    </location>
</feature>
<dbReference type="PROSITE" id="PS50262">
    <property type="entry name" value="G_PROTEIN_RECEP_F1_2"/>
    <property type="match status" value="1"/>
</dbReference>
<feature type="transmembrane region" description="Helical" evidence="10">
    <location>
        <begin position="136"/>
        <end position="158"/>
    </location>
</feature>
<keyword evidence="7" id="KW-0675">Receptor</keyword>
<feature type="transmembrane region" description="Helical" evidence="10">
    <location>
        <begin position="23"/>
        <end position="48"/>
    </location>
</feature>
<dbReference type="GO" id="GO:0007204">
    <property type="term" value="P:positive regulation of cytosolic calcium ion concentration"/>
    <property type="evidence" value="ECO:0007669"/>
    <property type="project" value="TreeGrafter"/>
</dbReference>
<comment type="subcellular location">
    <subcellularLocation>
        <location evidence="1">Cell membrane</location>
        <topology evidence="1">Multi-pass membrane protein</topology>
    </subcellularLocation>
</comment>
<dbReference type="FunFam" id="1.20.1070.10:FF:000109">
    <property type="entry name" value="Leukotriene B4 receptor"/>
    <property type="match status" value="1"/>
</dbReference>
<feature type="transmembrane region" description="Helical" evidence="10">
    <location>
        <begin position="95"/>
        <end position="116"/>
    </location>
</feature>
<evidence type="ECO:0000256" key="7">
    <source>
        <dbReference type="ARBA" id="ARBA00023170"/>
    </source>
</evidence>
<evidence type="ECO:0000256" key="4">
    <source>
        <dbReference type="ARBA" id="ARBA00022989"/>
    </source>
</evidence>
<dbReference type="AlphaFoldDB" id="A0A3P8SAY5"/>
<dbReference type="GO" id="GO:0019957">
    <property type="term" value="F:C-C chemokine binding"/>
    <property type="evidence" value="ECO:0007669"/>
    <property type="project" value="TreeGrafter"/>
</dbReference>
<dbReference type="SUPFAM" id="SSF81321">
    <property type="entry name" value="Family A G protein-coupled receptor-like"/>
    <property type="match status" value="1"/>
</dbReference>
<dbReference type="PANTHER" id="PTHR10489:SF946">
    <property type="entry name" value="LEUKOTRIENE B4 RECEPTOR 1-LIKE"/>
    <property type="match status" value="1"/>
</dbReference>
<reference evidence="12 13" key="1">
    <citation type="submission" date="2018-03" db="EMBL/GenBank/DDBJ databases">
        <title>Finding Nemo's genes: A chromosome-scale reference assembly of the genome of the orange clownfish Amphiprion percula.</title>
        <authorList>
            <person name="Lehmann R."/>
        </authorList>
    </citation>
    <scope>NUCLEOTIDE SEQUENCE</scope>
</reference>
<dbReference type="InterPro" id="IPR000276">
    <property type="entry name" value="GPCR_Rhodpsn"/>
</dbReference>
<keyword evidence="4 10" id="KW-1133">Transmembrane helix</keyword>
<feature type="domain" description="G-protein coupled receptors family 1 profile" evidence="11">
    <location>
        <begin position="39"/>
        <end position="278"/>
    </location>
</feature>
<evidence type="ECO:0000313" key="13">
    <source>
        <dbReference type="Proteomes" id="UP000265080"/>
    </source>
</evidence>
<dbReference type="GO" id="GO:0019722">
    <property type="term" value="P:calcium-mediated signaling"/>
    <property type="evidence" value="ECO:0007669"/>
    <property type="project" value="TreeGrafter"/>
</dbReference>
<protein>
    <recommendedName>
        <fullName evidence="11">G-protein coupled receptors family 1 profile domain-containing protein</fullName>
    </recommendedName>
</protein>
<dbReference type="GO" id="GO:0006955">
    <property type="term" value="P:immune response"/>
    <property type="evidence" value="ECO:0007669"/>
    <property type="project" value="TreeGrafter"/>
</dbReference>
<evidence type="ECO:0000313" key="12">
    <source>
        <dbReference type="Ensembl" id="ENSAPEP00000008799.1"/>
    </source>
</evidence>
<keyword evidence="3 10" id="KW-0812">Transmembrane</keyword>
<evidence type="ECO:0000256" key="1">
    <source>
        <dbReference type="ARBA" id="ARBA00004651"/>
    </source>
</evidence>
<evidence type="ECO:0000256" key="10">
    <source>
        <dbReference type="SAM" id="Phobius"/>
    </source>
</evidence>
<feature type="transmembrane region" description="Helical" evidence="10">
    <location>
        <begin position="60"/>
        <end position="83"/>
    </location>
</feature>
<feature type="transmembrane region" description="Helical" evidence="10">
    <location>
        <begin position="178"/>
        <end position="199"/>
    </location>
</feature>
<reference evidence="12" key="2">
    <citation type="submission" date="2025-08" db="UniProtKB">
        <authorList>
            <consortium name="Ensembl"/>
        </authorList>
    </citation>
    <scope>IDENTIFICATION</scope>
</reference>
<dbReference type="STRING" id="161767.ENSAPEP00000008799"/>
<keyword evidence="13" id="KW-1185">Reference proteome</keyword>
<keyword evidence="8" id="KW-0325">Glycoprotein</keyword>
<evidence type="ECO:0000256" key="3">
    <source>
        <dbReference type="ARBA" id="ARBA00022692"/>
    </source>
</evidence>
<dbReference type="InterPro" id="IPR017452">
    <property type="entry name" value="GPCR_Rhodpsn_7TM"/>
</dbReference>
<dbReference type="InterPro" id="IPR050119">
    <property type="entry name" value="CCR1-9-like"/>
</dbReference>
<dbReference type="GO" id="GO:0004974">
    <property type="term" value="F:leukotriene receptor activity"/>
    <property type="evidence" value="ECO:0007669"/>
    <property type="project" value="UniProtKB-ARBA"/>
</dbReference>
<dbReference type="GeneTree" id="ENSGT00950000182966"/>
<accession>A0A3P8SAY5</accession>
<dbReference type="GO" id="GO:0009897">
    <property type="term" value="C:external side of plasma membrane"/>
    <property type="evidence" value="ECO:0007669"/>
    <property type="project" value="TreeGrafter"/>
</dbReference>
<dbReference type="GO" id="GO:0016493">
    <property type="term" value="F:C-C chemokine receptor activity"/>
    <property type="evidence" value="ECO:0007669"/>
    <property type="project" value="TreeGrafter"/>
</dbReference>
<evidence type="ECO:0000256" key="9">
    <source>
        <dbReference type="ARBA" id="ARBA00023224"/>
    </source>
</evidence>
<keyword evidence="6 10" id="KW-0472">Membrane</keyword>
<evidence type="ECO:0000256" key="6">
    <source>
        <dbReference type="ARBA" id="ARBA00023136"/>
    </source>
</evidence>
<dbReference type="Proteomes" id="UP000265080">
    <property type="component" value="Chromosome 11"/>
</dbReference>
<evidence type="ECO:0000256" key="2">
    <source>
        <dbReference type="ARBA" id="ARBA00022475"/>
    </source>
</evidence>
<name>A0A3P8SAY5_AMPPE</name>
<dbReference type="Ensembl" id="ENSAPET00000009047.1">
    <property type="protein sequence ID" value="ENSAPEP00000008799.1"/>
    <property type="gene ID" value="ENSAPEG00000006357.1"/>
</dbReference>
<dbReference type="PANTHER" id="PTHR10489">
    <property type="entry name" value="CELL ADHESION MOLECULE"/>
    <property type="match status" value="1"/>
</dbReference>
<dbReference type="Pfam" id="PF00001">
    <property type="entry name" value="7tm_1"/>
    <property type="match status" value="1"/>
</dbReference>
<evidence type="ECO:0000259" key="11">
    <source>
        <dbReference type="PROSITE" id="PS50262"/>
    </source>
</evidence>